<name>A0A2S3YH90_9HYPH</name>
<accession>A0A2S3YH90</accession>
<dbReference type="Pfam" id="PF07120">
    <property type="entry name" value="DUF1376"/>
    <property type="match status" value="1"/>
</dbReference>
<dbReference type="Proteomes" id="UP000237511">
    <property type="component" value="Unassembled WGS sequence"/>
</dbReference>
<evidence type="ECO:0000256" key="1">
    <source>
        <dbReference type="SAM" id="MobiDB-lite"/>
    </source>
</evidence>
<dbReference type="EMBL" id="LODU01000073">
    <property type="protein sequence ID" value="POH25728.1"/>
    <property type="molecule type" value="Genomic_DNA"/>
</dbReference>
<proteinExistence type="predicted"/>
<sequence length="211" mass="24349">MSRRTMPYHRRYHGDALQGYRRLTLEQRGAYTTILDLIYDACGPIDNNERWLAGELNCSIRKARALISELIKLRKIFINTQGQISNHRCEVEIENSLKISRKASESVAKREEKRAEKSKFINYFNKTAHRSINDRSSIPVPEPYKDKDTDRLMHSDEGQADNLADNPPTQQPWFNGAPEQDNHPRLAAAPARGRFGRAELDALLAARRRRH</sequence>
<feature type="region of interest" description="Disordered" evidence="1">
    <location>
        <begin position="132"/>
        <end position="193"/>
    </location>
</feature>
<feature type="compositionally biased region" description="Basic and acidic residues" evidence="1">
    <location>
        <begin position="143"/>
        <end position="157"/>
    </location>
</feature>
<dbReference type="InterPro" id="IPR010781">
    <property type="entry name" value="DUF1376"/>
</dbReference>
<organism evidence="2 3">
    <name type="scientific">Sinorhizobium americanum</name>
    <dbReference type="NCBI Taxonomy" id="194963"/>
    <lineage>
        <taxon>Bacteria</taxon>
        <taxon>Pseudomonadati</taxon>
        <taxon>Pseudomonadota</taxon>
        <taxon>Alphaproteobacteria</taxon>
        <taxon>Hyphomicrobiales</taxon>
        <taxon>Rhizobiaceae</taxon>
        <taxon>Sinorhizobium/Ensifer group</taxon>
        <taxon>Sinorhizobium</taxon>
    </lineage>
</organism>
<evidence type="ECO:0000313" key="3">
    <source>
        <dbReference type="Proteomes" id="UP000237511"/>
    </source>
</evidence>
<reference evidence="2 3" key="1">
    <citation type="journal article" date="2014" name="Syst. Appl. Microbiol.">
        <title>Microsymbionts of Phaseolus vulgaris in acid and alkaline soils of Mexico.</title>
        <authorList>
            <person name="Verastegui-Valdes M.M."/>
            <person name="Zhang Y.J."/>
            <person name="Rivera-Orduna F.N."/>
            <person name="Cheng H.P."/>
            <person name="Sui X.H."/>
            <person name="Wang E.T."/>
        </authorList>
    </citation>
    <scope>NUCLEOTIDE SEQUENCE [LARGE SCALE GENOMIC DNA]</scope>
    <source>
        <strain evidence="2 3">FG01</strain>
    </source>
</reference>
<dbReference type="RefSeq" id="WP_097526548.1">
    <property type="nucleotide sequence ID" value="NZ_LODU01000073.1"/>
</dbReference>
<gene>
    <name evidence="2" type="ORF">ATY31_27185</name>
</gene>
<comment type="caution">
    <text evidence="2">The sequence shown here is derived from an EMBL/GenBank/DDBJ whole genome shotgun (WGS) entry which is preliminary data.</text>
</comment>
<evidence type="ECO:0008006" key="4">
    <source>
        <dbReference type="Google" id="ProtNLM"/>
    </source>
</evidence>
<dbReference type="AlphaFoldDB" id="A0A2S3YH90"/>
<evidence type="ECO:0000313" key="2">
    <source>
        <dbReference type="EMBL" id="POH25728.1"/>
    </source>
</evidence>
<protein>
    <recommendedName>
        <fullName evidence="4">DUF1376 domain-containing protein</fullName>
    </recommendedName>
</protein>